<accession>A0AAW8JJT1</accession>
<comment type="caution">
    <text evidence="1">The sequence shown here is derived from an EMBL/GenBank/DDBJ whole genome shotgun (WGS) entry which is preliminary data.</text>
</comment>
<dbReference type="GeneID" id="84211466"/>
<dbReference type="Proteomes" id="UP001243195">
    <property type="component" value="Unassembled WGS sequence"/>
</dbReference>
<protein>
    <submittedName>
        <fullName evidence="1">DUF1877 family protein</fullName>
    </submittedName>
</protein>
<sequence length="164" mass="18388">MNSLLLSIAPNDLEKILVDAESIQEISYDPDVQASVNIREIAQALHFILTGKAEGGEAPLSFAISGEYPFPHIKNGVESAFYNSSILTIEIADALHDISSVEIDRRFQQEEFQQSQLYHHLSLKAAALQEQLEQSFFQLKNFYRHAADKNQAVICLHVNQFKGA</sequence>
<dbReference type="RefSeq" id="WP_004870082.1">
    <property type="nucleotide sequence ID" value="NZ_BBLI01000077.1"/>
</dbReference>
<dbReference type="SUPFAM" id="SSF111069">
    <property type="entry name" value="Hypothetical protein yfbM"/>
    <property type="match status" value="1"/>
</dbReference>
<evidence type="ECO:0000313" key="1">
    <source>
        <dbReference type="EMBL" id="MDQ9072555.1"/>
    </source>
</evidence>
<evidence type="ECO:0000313" key="2">
    <source>
        <dbReference type="Proteomes" id="UP001243195"/>
    </source>
</evidence>
<gene>
    <name evidence="1" type="ORF">RFH51_13925</name>
</gene>
<name>A0AAW8JJT1_9GAMM</name>
<dbReference type="Gene3D" id="3.40.1760.10">
    <property type="entry name" value="YfbM-like super family"/>
    <property type="match status" value="1"/>
</dbReference>
<dbReference type="InterPro" id="IPR015068">
    <property type="entry name" value="DUF1877"/>
</dbReference>
<dbReference type="Pfam" id="PF08974">
    <property type="entry name" value="DUF1877"/>
    <property type="match status" value="1"/>
</dbReference>
<proteinExistence type="predicted"/>
<dbReference type="AlphaFoldDB" id="A0AAW8JJT1"/>
<dbReference type="EMBL" id="JAVIDA010000022">
    <property type="protein sequence ID" value="MDQ9072555.1"/>
    <property type="molecule type" value="Genomic_DNA"/>
</dbReference>
<organism evidence="1 2">
    <name type="scientific">Acinetobacter gerneri</name>
    <dbReference type="NCBI Taxonomy" id="202952"/>
    <lineage>
        <taxon>Bacteria</taxon>
        <taxon>Pseudomonadati</taxon>
        <taxon>Pseudomonadota</taxon>
        <taxon>Gammaproteobacteria</taxon>
        <taxon>Moraxellales</taxon>
        <taxon>Moraxellaceae</taxon>
        <taxon>Acinetobacter</taxon>
    </lineage>
</organism>
<dbReference type="InterPro" id="IPR035944">
    <property type="entry name" value="YfbM-like_sf"/>
</dbReference>
<reference evidence="1" key="1">
    <citation type="submission" date="2023-08" db="EMBL/GenBank/DDBJ databases">
        <title>Emergence of clinically-relevant ST2 carbapenem-resistant Acinetobacter baumannii strains in hospital sewages in Zhejiang, East of China.</title>
        <authorList>
            <person name="Kaichao C."/>
            <person name="Zhang R."/>
        </authorList>
    </citation>
    <scope>NUCLEOTIDE SEQUENCE</scope>
    <source>
        <strain evidence="1">M-SY-60</strain>
    </source>
</reference>